<dbReference type="InterPro" id="IPR043128">
    <property type="entry name" value="Rev_trsase/Diguanyl_cyclase"/>
</dbReference>
<evidence type="ECO:0000313" key="2">
    <source>
        <dbReference type="Proteomes" id="UP001152320"/>
    </source>
</evidence>
<dbReference type="SUPFAM" id="SSF56672">
    <property type="entry name" value="DNA/RNA polymerases"/>
    <property type="match status" value="1"/>
</dbReference>
<protein>
    <submittedName>
        <fullName evidence="1">Uncharacterized protein</fullName>
    </submittedName>
</protein>
<evidence type="ECO:0000313" key="1">
    <source>
        <dbReference type="EMBL" id="KAJ8048699.1"/>
    </source>
</evidence>
<keyword evidence="2" id="KW-1185">Reference proteome</keyword>
<dbReference type="EMBL" id="JAIZAY010000001">
    <property type="protein sequence ID" value="KAJ8048699.1"/>
    <property type="molecule type" value="Genomic_DNA"/>
</dbReference>
<comment type="caution">
    <text evidence="1">The sequence shown here is derived from an EMBL/GenBank/DDBJ whole genome shotgun (WGS) entry which is preliminary data.</text>
</comment>
<dbReference type="Proteomes" id="UP001152320">
    <property type="component" value="Chromosome 1"/>
</dbReference>
<reference evidence="1" key="1">
    <citation type="submission" date="2021-10" db="EMBL/GenBank/DDBJ databases">
        <title>Tropical sea cucumber genome reveals ecological adaptation and Cuvierian tubules defense mechanism.</title>
        <authorList>
            <person name="Chen T."/>
        </authorList>
    </citation>
    <scope>NUCLEOTIDE SEQUENCE</scope>
    <source>
        <strain evidence="1">Nanhai2018</strain>
        <tissue evidence="1">Muscle</tissue>
    </source>
</reference>
<dbReference type="InterPro" id="IPR043502">
    <property type="entry name" value="DNA/RNA_pol_sf"/>
</dbReference>
<name>A0A9Q1CQE2_HOLLE</name>
<proteinExistence type="predicted"/>
<organism evidence="1 2">
    <name type="scientific">Holothuria leucospilota</name>
    <name type="common">Black long sea cucumber</name>
    <name type="synonym">Mertensiothuria leucospilota</name>
    <dbReference type="NCBI Taxonomy" id="206669"/>
    <lineage>
        <taxon>Eukaryota</taxon>
        <taxon>Metazoa</taxon>
        <taxon>Echinodermata</taxon>
        <taxon>Eleutherozoa</taxon>
        <taxon>Echinozoa</taxon>
        <taxon>Holothuroidea</taxon>
        <taxon>Aspidochirotacea</taxon>
        <taxon>Aspidochirotida</taxon>
        <taxon>Holothuriidae</taxon>
        <taxon>Holothuria</taxon>
    </lineage>
</organism>
<gene>
    <name evidence="1" type="ORF">HOLleu_01120</name>
</gene>
<dbReference type="Gene3D" id="3.30.70.270">
    <property type="match status" value="1"/>
</dbReference>
<accession>A0A9Q1CQE2</accession>
<sequence>MLTGEGVKVTTSNKVRAVAEITEPEPIAIIQKLLGMVMYTCKFLPNLSAITGPLRNL</sequence>
<dbReference type="AlphaFoldDB" id="A0A9Q1CQE2"/>